<dbReference type="PROSITE" id="PS51352">
    <property type="entry name" value="THIOREDOXIN_2"/>
    <property type="match status" value="1"/>
</dbReference>
<evidence type="ECO:0000313" key="6">
    <source>
        <dbReference type="Proteomes" id="UP000028980"/>
    </source>
</evidence>
<dbReference type="Gene3D" id="3.40.30.10">
    <property type="entry name" value="Glutaredoxin"/>
    <property type="match status" value="1"/>
</dbReference>
<dbReference type="InterPro" id="IPR000866">
    <property type="entry name" value="AhpC/TSA"/>
</dbReference>
<protein>
    <recommendedName>
        <fullName evidence="2">Thioredoxin domain-containing protein</fullName>
    </recommendedName>
</protein>
<dbReference type="Proteomes" id="UP000029226">
    <property type="component" value="Unassembled WGS sequence"/>
</dbReference>
<sequence length="159" mass="17887">MKNLLIVTLIFSFAFAKAQTSLPEITLKNLDGKEISLATLSDDKTVVVSLWATWCVPCIRELDTIAEVYEEMQEEINFELVAISVDDSRSTRRVKPAVMGKGWEYTVLLDPNNDVRRHLGNPNVPLTLIIKDGVIVYRHSSFTPGAEDELFDKFKELAG</sequence>
<evidence type="ECO:0000313" key="7">
    <source>
        <dbReference type="Proteomes" id="UP000029226"/>
    </source>
</evidence>
<dbReference type="InterPro" id="IPR050553">
    <property type="entry name" value="Thioredoxin_ResA/DsbE_sf"/>
</dbReference>
<reference evidence="6 7" key="1">
    <citation type="journal article" date="2014" name="Genome Announc.">
        <title>Draft Genome Sequences of Marine Flavobacterium Nonlabens Strains NR17, NR24, NR27, NR32, NR33, and Ara13.</title>
        <authorList>
            <person name="Nakanishi M."/>
            <person name="Meirelles P."/>
            <person name="Suzuki R."/>
            <person name="Takatani N."/>
            <person name="Mino S."/>
            <person name="Suda W."/>
            <person name="Oshima K."/>
            <person name="Hattori M."/>
            <person name="Ohkuma M."/>
            <person name="Hosokawa M."/>
            <person name="Miyashita K."/>
            <person name="Thompson F.L."/>
            <person name="Niwa A."/>
            <person name="Sawabe T."/>
            <person name="Sawabe T."/>
        </authorList>
    </citation>
    <scope>NUCLEOTIDE SEQUENCE [LARGE SCALE GENOMIC DNA]</scope>
    <source>
        <strain evidence="5">JCM 19275</strain>
        <strain evidence="3">JCM 19296</strain>
        <strain evidence="4">JCM 19314</strain>
        <strain evidence="8">JCM19275</strain>
        <strain evidence="6">JCM19296</strain>
        <strain evidence="7">JCM19314</strain>
    </source>
</reference>
<dbReference type="EMBL" id="BBLG01000005">
    <property type="protein sequence ID" value="GAK76876.1"/>
    <property type="molecule type" value="Genomic_DNA"/>
</dbReference>
<feature type="signal peptide" evidence="1">
    <location>
        <begin position="1"/>
        <end position="18"/>
    </location>
</feature>
<evidence type="ECO:0000313" key="4">
    <source>
        <dbReference type="EMBL" id="GAL00249.1"/>
    </source>
</evidence>
<evidence type="ECO:0000256" key="1">
    <source>
        <dbReference type="SAM" id="SignalP"/>
    </source>
</evidence>
<dbReference type="Proteomes" id="UP000029647">
    <property type="component" value="Unassembled WGS sequence"/>
</dbReference>
<dbReference type="GO" id="GO:0016209">
    <property type="term" value="F:antioxidant activity"/>
    <property type="evidence" value="ECO:0007669"/>
    <property type="project" value="InterPro"/>
</dbReference>
<proteinExistence type="predicted"/>
<dbReference type="CDD" id="cd02966">
    <property type="entry name" value="TlpA_like_family"/>
    <property type="match status" value="1"/>
</dbReference>
<dbReference type="Pfam" id="PF00578">
    <property type="entry name" value="AhpC-TSA"/>
    <property type="match status" value="1"/>
</dbReference>
<dbReference type="InterPro" id="IPR013766">
    <property type="entry name" value="Thioredoxin_domain"/>
</dbReference>
<evidence type="ECO:0000313" key="5">
    <source>
        <dbReference type="EMBL" id="GAL76460.1"/>
    </source>
</evidence>
<dbReference type="InterPro" id="IPR036249">
    <property type="entry name" value="Thioredoxin-like_sf"/>
</dbReference>
<feature type="domain" description="Thioredoxin" evidence="2">
    <location>
        <begin position="16"/>
        <end position="159"/>
    </location>
</feature>
<evidence type="ECO:0000313" key="8">
    <source>
        <dbReference type="Proteomes" id="UP000029647"/>
    </source>
</evidence>
<dbReference type="EMBL" id="BBMM01000004">
    <property type="protein sequence ID" value="GAL00249.1"/>
    <property type="molecule type" value="Genomic_DNA"/>
</dbReference>
<dbReference type="SUPFAM" id="SSF52833">
    <property type="entry name" value="Thioredoxin-like"/>
    <property type="match status" value="1"/>
</dbReference>
<dbReference type="AlphaFoldDB" id="A0A081DD80"/>
<keyword evidence="1" id="KW-0732">Signal</keyword>
<dbReference type="RefSeq" id="WP_042247391.1">
    <property type="nucleotide sequence ID" value="NZ_CP138994.1"/>
</dbReference>
<evidence type="ECO:0000313" key="3">
    <source>
        <dbReference type="EMBL" id="GAK76876.1"/>
    </source>
</evidence>
<dbReference type="GO" id="GO:0016491">
    <property type="term" value="F:oxidoreductase activity"/>
    <property type="evidence" value="ECO:0007669"/>
    <property type="project" value="InterPro"/>
</dbReference>
<accession>A0A081DD80</accession>
<comment type="caution">
    <text evidence="3">The sequence shown here is derived from an EMBL/GenBank/DDBJ whole genome shotgun (WGS) entry which is preliminary data.</text>
</comment>
<name>A0A081DD80_NONUL</name>
<evidence type="ECO:0000259" key="2">
    <source>
        <dbReference type="PROSITE" id="PS51352"/>
    </source>
</evidence>
<dbReference type="PANTHER" id="PTHR42852">
    <property type="entry name" value="THIOL:DISULFIDE INTERCHANGE PROTEIN DSBE"/>
    <property type="match status" value="1"/>
</dbReference>
<dbReference type="PANTHER" id="PTHR42852:SF17">
    <property type="entry name" value="THIOREDOXIN-LIKE PROTEIN HI_1115"/>
    <property type="match status" value="1"/>
</dbReference>
<organism evidence="3 6">
    <name type="scientific">Nonlabens ulvanivorans</name>
    <name type="common">Persicivirga ulvanivorans</name>
    <dbReference type="NCBI Taxonomy" id="906888"/>
    <lineage>
        <taxon>Bacteria</taxon>
        <taxon>Pseudomonadati</taxon>
        <taxon>Bacteroidota</taxon>
        <taxon>Flavobacteriia</taxon>
        <taxon>Flavobacteriales</taxon>
        <taxon>Flavobacteriaceae</taxon>
        <taxon>Nonlabens</taxon>
    </lineage>
</organism>
<dbReference type="EMBL" id="BBNT01000011">
    <property type="protein sequence ID" value="GAL76460.1"/>
    <property type="molecule type" value="Genomic_DNA"/>
</dbReference>
<feature type="chain" id="PRO_5010404522" description="Thioredoxin domain-containing protein" evidence="1">
    <location>
        <begin position="19"/>
        <end position="159"/>
    </location>
</feature>
<gene>
    <name evidence="5" type="ORF">JCM19275_1202</name>
    <name evidence="3" type="ORF">JCM19296_2476</name>
    <name evidence="4" type="ORF">JCM19314_503</name>
</gene>
<dbReference type="Proteomes" id="UP000028980">
    <property type="component" value="Unassembled WGS sequence"/>
</dbReference>